<keyword evidence="7" id="KW-1185">Reference proteome</keyword>
<dbReference type="RefSeq" id="WP_245439859.1">
    <property type="nucleotide sequence ID" value="NZ_BJYU01000308.1"/>
</dbReference>
<comment type="similarity">
    <text evidence="3">Belongs to the class-V pyridoxal-phosphate-dependent aminotransferase family.</text>
</comment>
<dbReference type="PANTHER" id="PTHR43586:SF24">
    <property type="entry name" value="BLR4730 PROTEIN"/>
    <property type="match status" value="1"/>
</dbReference>
<evidence type="ECO:0000256" key="2">
    <source>
        <dbReference type="ARBA" id="ARBA00022898"/>
    </source>
</evidence>
<comment type="caution">
    <text evidence="6">The sequence shown here is derived from an EMBL/GenBank/DDBJ whole genome shotgun (WGS) entry which is preliminary data.</text>
</comment>
<comment type="cofactor">
    <cofactor evidence="1 4">
        <name>pyridoxal 5'-phosphate</name>
        <dbReference type="ChEBI" id="CHEBI:597326"/>
    </cofactor>
</comment>
<feature type="domain" description="Aminotransferase class V" evidence="5">
    <location>
        <begin position="30"/>
        <end position="392"/>
    </location>
</feature>
<name>A0A512C4B8_9HYPH</name>
<evidence type="ECO:0000313" key="7">
    <source>
        <dbReference type="Proteomes" id="UP000321085"/>
    </source>
</evidence>
<protein>
    <submittedName>
        <fullName evidence="6">Aminotransferase class V</fullName>
    </submittedName>
</protein>
<dbReference type="InterPro" id="IPR015421">
    <property type="entry name" value="PyrdxlP-dep_Trfase_major"/>
</dbReference>
<accession>A0A512C4B8</accession>
<dbReference type="SUPFAM" id="SSF53383">
    <property type="entry name" value="PLP-dependent transferases"/>
    <property type="match status" value="1"/>
</dbReference>
<evidence type="ECO:0000259" key="5">
    <source>
        <dbReference type="Pfam" id="PF00266"/>
    </source>
</evidence>
<dbReference type="Proteomes" id="UP000321085">
    <property type="component" value="Unassembled WGS sequence"/>
</dbReference>
<gene>
    <name evidence="6" type="ORF">MAE02_67570</name>
</gene>
<dbReference type="InterPro" id="IPR015422">
    <property type="entry name" value="PyrdxlP-dep_Trfase_small"/>
</dbReference>
<dbReference type="EMBL" id="BJYU01000308">
    <property type="protein sequence ID" value="GEO19061.1"/>
    <property type="molecule type" value="Genomic_DNA"/>
</dbReference>
<evidence type="ECO:0000313" key="6">
    <source>
        <dbReference type="EMBL" id="GEO19061.1"/>
    </source>
</evidence>
<dbReference type="AlphaFoldDB" id="A0A512C4B8"/>
<sequence>MTWTMDAGSPPLDVMRLRADTPGIANCLHFNNAGAALMPRPVVDAVVGHVEREAAIGGYEAAAEAAGPLDRVYHGVARLVGAQPDEIALTENATVAWQRAFYSLSFGPGDRILTASAEFAANYVAFLQIAKRTGATIEVVPNDGSGALDPEALERMIDERVRLIAITWVPTNGGLVNPAEAVGRIARAHNILYLLDACQTVGQFPIDVEALGCDMLTATGRKFLRAPRGTGFLYMRRGLLETIEPAMIDLFGAPWVEPGRYELRPDARRFETWETNYAVRLGLGAAVDYALSVGLEGIAGRCGALSSELRTRLSEIPGVLVCDLGAVKASIVSFTVKDIEARTVMERLSAEGINVSVSPPASTPLDATARNLPSVVRASPHYYNTEDEVERLIAAVTRIAT</sequence>
<evidence type="ECO:0000256" key="1">
    <source>
        <dbReference type="ARBA" id="ARBA00001933"/>
    </source>
</evidence>
<evidence type="ECO:0000256" key="3">
    <source>
        <dbReference type="RuleBase" id="RU004075"/>
    </source>
</evidence>
<dbReference type="PANTHER" id="PTHR43586">
    <property type="entry name" value="CYSTEINE DESULFURASE"/>
    <property type="match status" value="1"/>
</dbReference>
<keyword evidence="2" id="KW-0663">Pyridoxal phosphate</keyword>
<reference evidence="6 7" key="1">
    <citation type="submission" date="2019-07" db="EMBL/GenBank/DDBJ databases">
        <title>Whole genome shotgun sequence of Microvirga aerophila NBRC 106136.</title>
        <authorList>
            <person name="Hosoyama A."/>
            <person name="Uohara A."/>
            <person name="Ohji S."/>
            <person name="Ichikawa N."/>
        </authorList>
    </citation>
    <scope>NUCLEOTIDE SEQUENCE [LARGE SCALE GENOMIC DNA]</scope>
    <source>
        <strain evidence="6 7">NBRC 106136</strain>
    </source>
</reference>
<dbReference type="InterPro" id="IPR000192">
    <property type="entry name" value="Aminotrans_V_dom"/>
</dbReference>
<keyword evidence="6" id="KW-0808">Transferase</keyword>
<dbReference type="GO" id="GO:0008483">
    <property type="term" value="F:transaminase activity"/>
    <property type="evidence" value="ECO:0007669"/>
    <property type="project" value="UniProtKB-KW"/>
</dbReference>
<dbReference type="InterPro" id="IPR020578">
    <property type="entry name" value="Aminotrans_V_PyrdxlP_BS"/>
</dbReference>
<dbReference type="PROSITE" id="PS00595">
    <property type="entry name" value="AA_TRANSFER_CLASS_5"/>
    <property type="match status" value="1"/>
</dbReference>
<organism evidence="6 7">
    <name type="scientific">Microvirga aerophila</name>
    <dbReference type="NCBI Taxonomy" id="670291"/>
    <lineage>
        <taxon>Bacteria</taxon>
        <taxon>Pseudomonadati</taxon>
        <taxon>Pseudomonadota</taxon>
        <taxon>Alphaproteobacteria</taxon>
        <taxon>Hyphomicrobiales</taxon>
        <taxon>Methylobacteriaceae</taxon>
        <taxon>Microvirga</taxon>
    </lineage>
</organism>
<dbReference type="Gene3D" id="3.40.640.10">
    <property type="entry name" value="Type I PLP-dependent aspartate aminotransferase-like (Major domain)"/>
    <property type="match status" value="1"/>
</dbReference>
<dbReference type="InterPro" id="IPR015424">
    <property type="entry name" value="PyrdxlP-dep_Trfase"/>
</dbReference>
<proteinExistence type="inferred from homology"/>
<keyword evidence="6" id="KW-0032">Aminotransferase</keyword>
<evidence type="ECO:0000256" key="4">
    <source>
        <dbReference type="RuleBase" id="RU004504"/>
    </source>
</evidence>
<dbReference type="Pfam" id="PF00266">
    <property type="entry name" value="Aminotran_5"/>
    <property type="match status" value="1"/>
</dbReference>
<dbReference type="Gene3D" id="3.90.1150.10">
    <property type="entry name" value="Aspartate Aminotransferase, domain 1"/>
    <property type="match status" value="1"/>
</dbReference>